<organism evidence="2 3">
    <name type="scientific">Geomesophilobacter sediminis</name>
    <dbReference type="NCBI Taxonomy" id="2798584"/>
    <lineage>
        <taxon>Bacteria</taxon>
        <taxon>Pseudomonadati</taxon>
        <taxon>Thermodesulfobacteriota</taxon>
        <taxon>Desulfuromonadia</taxon>
        <taxon>Geobacterales</taxon>
        <taxon>Geobacteraceae</taxon>
        <taxon>Geomesophilobacter</taxon>
    </lineage>
</organism>
<evidence type="ECO:0000313" key="2">
    <source>
        <dbReference type="EMBL" id="MBJ6725069.1"/>
    </source>
</evidence>
<feature type="chain" id="PRO_5035287974" description="Lipoprotein" evidence="1">
    <location>
        <begin position="25"/>
        <end position="385"/>
    </location>
</feature>
<proteinExistence type="predicted"/>
<name>A0A8J7LUU9_9BACT</name>
<keyword evidence="1" id="KW-0732">Signal</keyword>
<dbReference type="Proteomes" id="UP000636888">
    <property type="component" value="Unassembled WGS sequence"/>
</dbReference>
<accession>A0A8J7LUU9</accession>
<protein>
    <recommendedName>
        <fullName evidence="4">Lipoprotein</fullName>
    </recommendedName>
</protein>
<evidence type="ECO:0008006" key="4">
    <source>
        <dbReference type="Google" id="ProtNLM"/>
    </source>
</evidence>
<keyword evidence="3" id="KW-1185">Reference proteome</keyword>
<comment type="caution">
    <text evidence="2">The sequence shown here is derived from an EMBL/GenBank/DDBJ whole genome shotgun (WGS) entry which is preliminary data.</text>
</comment>
<evidence type="ECO:0000313" key="3">
    <source>
        <dbReference type="Proteomes" id="UP000636888"/>
    </source>
</evidence>
<gene>
    <name evidence="2" type="ORF">JFN93_10150</name>
</gene>
<dbReference type="AlphaFoldDB" id="A0A8J7LUU9"/>
<dbReference type="EMBL" id="JAEMHM010000007">
    <property type="protein sequence ID" value="MBJ6725069.1"/>
    <property type="molecule type" value="Genomic_DNA"/>
</dbReference>
<evidence type="ECO:0000256" key="1">
    <source>
        <dbReference type="SAM" id="SignalP"/>
    </source>
</evidence>
<sequence>MKTRSLLWLMMASTALLFSLSGCGGSDSGHTKVSGVASKGLVKNGTDNVKIFALKADGTKGNLLATTSTGPNGDYSADLGYAGPVLVEVSGTYTDEATGQPVTISPDKPMRAAVENAAGTVTVAVTPLTELAVEKAGSALTKDAIQAANATVSTQFNLDIIATKPVDAEAGALSGATAQQKQYTLALAGISQMANSGSVDAVYAVIDSMKNDLDQNNALTQTAPQLVQALEDFAANGNNKTGVTADTLPAALVNVGARTAVVTFGVPAGTIYGVDLVFDLPPGVTVVAGADGAVAPAVLSLLSAAAGSFTVAKYTPASGDLPAKVHLVLSNANGFPGGNFLTLSCAVAPGVTPSFGSSLVESGAQAVTTSSGGTSGAAVIVTATL</sequence>
<feature type="signal peptide" evidence="1">
    <location>
        <begin position="1"/>
        <end position="24"/>
    </location>
</feature>
<dbReference type="PROSITE" id="PS51257">
    <property type="entry name" value="PROKAR_LIPOPROTEIN"/>
    <property type="match status" value="1"/>
</dbReference>
<reference evidence="2" key="1">
    <citation type="submission" date="2020-12" db="EMBL/GenBank/DDBJ databases">
        <title>Geomonas sp. Red875, isolated from river sediment.</title>
        <authorList>
            <person name="Xu Z."/>
            <person name="Zhang Z."/>
            <person name="Masuda Y."/>
            <person name="Itoh H."/>
            <person name="Senoo K."/>
        </authorList>
    </citation>
    <scope>NUCLEOTIDE SEQUENCE</scope>
    <source>
        <strain evidence="2">Red875</strain>
    </source>
</reference>
<dbReference type="RefSeq" id="WP_199383957.1">
    <property type="nucleotide sequence ID" value="NZ_JAEMHM010000007.1"/>
</dbReference>